<keyword evidence="2" id="KW-0285">Flavoprotein</keyword>
<comment type="cofactor">
    <cofactor evidence="1">
        <name>FAD</name>
        <dbReference type="ChEBI" id="CHEBI:57692"/>
    </cofactor>
</comment>
<organism evidence="6 7">
    <name type="scientific">Pseudooceanicola algae</name>
    <dbReference type="NCBI Taxonomy" id="1537215"/>
    <lineage>
        <taxon>Bacteria</taxon>
        <taxon>Pseudomonadati</taxon>
        <taxon>Pseudomonadota</taxon>
        <taxon>Alphaproteobacteria</taxon>
        <taxon>Rhodobacterales</taxon>
        <taxon>Paracoccaceae</taxon>
        <taxon>Pseudooceanicola</taxon>
    </lineage>
</organism>
<proteinExistence type="predicted"/>
<reference evidence="6 7" key="1">
    <citation type="submission" date="2020-08" db="EMBL/GenBank/DDBJ databases">
        <title>Genome sequence of Rhodobacteraceae bacterium Lw-13e.</title>
        <authorList>
            <person name="Poehlein A."/>
            <person name="Wolter L."/>
            <person name="Daniel R."/>
            <person name="Brinkhoff T."/>
        </authorList>
    </citation>
    <scope>NUCLEOTIDE SEQUENCE [LARGE SCALE GENOMIC DNA]</scope>
    <source>
        <strain evidence="6 7">Lw-13e</strain>
    </source>
</reference>
<evidence type="ECO:0000313" key="7">
    <source>
        <dbReference type="Proteomes" id="UP000283786"/>
    </source>
</evidence>
<protein>
    <submittedName>
        <fullName evidence="6">Monomeric sarcosine oxidase</fullName>
        <ecNumber evidence="6">1.5.3.1</ecNumber>
    </submittedName>
</protein>
<dbReference type="Gene3D" id="3.30.9.10">
    <property type="entry name" value="D-Amino Acid Oxidase, subunit A, domain 2"/>
    <property type="match status" value="1"/>
</dbReference>
<dbReference type="PANTHER" id="PTHR10961">
    <property type="entry name" value="PEROXISOMAL SARCOSINE OXIDASE"/>
    <property type="match status" value="1"/>
</dbReference>
<dbReference type="InterPro" id="IPR036188">
    <property type="entry name" value="FAD/NAD-bd_sf"/>
</dbReference>
<keyword evidence="4 6" id="KW-0560">Oxidoreductase</keyword>
<gene>
    <name evidence="6" type="primary">soxA_3</name>
    <name evidence="6" type="ORF">PSAL_023840</name>
</gene>
<evidence type="ECO:0000313" key="6">
    <source>
        <dbReference type="EMBL" id="QPM91135.1"/>
    </source>
</evidence>
<evidence type="ECO:0000256" key="4">
    <source>
        <dbReference type="ARBA" id="ARBA00023002"/>
    </source>
</evidence>
<dbReference type="AlphaFoldDB" id="A0A418SIQ5"/>
<dbReference type="OrthoDB" id="9806257at2"/>
<dbReference type="Pfam" id="PF01266">
    <property type="entry name" value="DAO"/>
    <property type="match status" value="1"/>
</dbReference>
<keyword evidence="3" id="KW-0274">FAD</keyword>
<accession>A0A418SIQ5</accession>
<dbReference type="SUPFAM" id="SSF51905">
    <property type="entry name" value="FAD/NAD(P)-binding domain"/>
    <property type="match status" value="1"/>
</dbReference>
<dbReference type="GO" id="GO:0008115">
    <property type="term" value="F:sarcosine oxidase activity"/>
    <property type="evidence" value="ECO:0007669"/>
    <property type="project" value="UniProtKB-EC"/>
</dbReference>
<dbReference type="InterPro" id="IPR045170">
    <property type="entry name" value="MTOX"/>
</dbReference>
<name>A0A418SIQ5_9RHOB</name>
<evidence type="ECO:0000259" key="5">
    <source>
        <dbReference type="Pfam" id="PF01266"/>
    </source>
</evidence>
<sequence>MHIAVIGAGMIGAAAARHLALAGHRVTLVGAAEPADRIAHDGPFASHYDSGRITRQMDPSPFWSRASRASIARYRGLEAETGVPFFSEVGSLMTAPGEHPDTARCRAVLTRDALPCSVLDTAEMGARFPAYACPEGFTGFHEPSLAGMIDPREMVRAQIIAARSHGATLIRDVVIGVDETAQATRIALRDGAPFEADRALIATGGFTRALTGAALPLTTMGRTVVLFEVTEAEVARLGPLPTLISLWRGGEDFYLLPPLRYPDGRLYVKLGGDPADMPLEVADMTEWFRSDGDAGVARYLKGLMAQIMPGLNVTATRTLPCVTTYMPSDLPAIGALSDRVFTAVAGCGRGAKNSDELGRLAGLLVSGKALPDWAAGPLGL</sequence>
<keyword evidence="7" id="KW-1185">Reference proteome</keyword>
<dbReference type="EMBL" id="CP060436">
    <property type="protein sequence ID" value="QPM91135.1"/>
    <property type="molecule type" value="Genomic_DNA"/>
</dbReference>
<dbReference type="RefSeq" id="WP_119838459.1">
    <property type="nucleotide sequence ID" value="NZ_CP060436.1"/>
</dbReference>
<dbReference type="EC" id="1.5.3.1" evidence="6"/>
<dbReference type="GO" id="GO:0050660">
    <property type="term" value="F:flavin adenine dinucleotide binding"/>
    <property type="evidence" value="ECO:0007669"/>
    <property type="project" value="InterPro"/>
</dbReference>
<evidence type="ECO:0000256" key="3">
    <source>
        <dbReference type="ARBA" id="ARBA00022827"/>
    </source>
</evidence>
<evidence type="ECO:0000256" key="2">
    <source>
        <dbReference type="ARBA" id="ARBA00022630"/>
    </source>
</evidence>
<dbReference type="Gene3D" id="3.50.50.60">
    <property type="entry name" value="FAD/NAD(P)-binding domain"/>
    <property type="match status" value="1"/>
</dbReference>
<dbReference type="Proteomes" id="UP000283786">
    <property type="component" value="Chromosome"/>
</dbReference>
<dbReference type="InterPro" id="IPR006076">
    <property type="entry name" value="FAD-dep_OxRdtase"/>
</dbReference>
<dbReference type="PANTHER" id="PTHR10961:SF10">
    <property type="entry name" value="FAD DEPENDENT OXIDOREDUCTASE DOMAIN-CONTAINING PROTEIN"/>
    <property type="match status" value="1"/>
</dbReference>
<dbReference type="KEGG" id="palw:PSAL_023840"/>
<evidence type="ECO:0000256" key="1">
    <source>
        <dbReference type="ARBA" id="ARBA00001974"/>
    </source>
</evidence>
<feature type="domain" description="FAD dependent oxidoreductase" evidence="5">
    <location>
        <begin position="3"/>
        <end position="360"/>
    </location>
</feature>